<dbReference type="AlphaFoldDB" id="A0A4Q1JRA8"/>
<evidence type="ECO:0000313" key="1">
    <source>
        <dbReference type="EMBL" id="RXQ97401.1"/>
    </source>
</evidence>
<name>A0A4Q1JRA8_9BACT</name>
<dbReference type="NCBIfam" id="NF038153">
    <property type="entry name" value="lant_leader_L1a"/>
    <property type="match status" value="1"/>
</dbReference>
<keyword evidence="2" id="KW-1185">Reference proteome</keyword>
<protein>
    <submittedName>
        <fullName evidence="1">Uncharacterized protein</fullName>
    </submittedName>
</protein>
<dbReference type="Proteomes" id="UP000289703">
    <property type="component" value="Unassembled WGS sequence"/>
</dbReference>
<gene>
    <name evidence="1" type="ORF">EO244_00495</name>
</gene>
<dbReference type="EMBL" id="SAXA01000001">
    <property type="protein sequence ID" value="RXQ97401.1"/>
    <property type="molecule type" value="Genomic_DNA"/>
</dbReference>
<dbReference type="NCBIfam" id="NF038158">
    <property type="entry name" value="lant_leader_L1b"/>
    <property type="match status" value="1"/>
</dbReference>
<proteinExistence type="predicted"/>
<sequence length="70" mass="7589">MKRKQLKKLSLKKTVVSELSNNDQSEIMGGGSSNRNCTGFLCCDQTASFTNCDACLCTAHDPYSCPTGSY</sequence>
<dbReference type="OrthoDB" id="1129459at2"/>
<dbReference type="InterPro" id="IPR058238">
    <property type="entry name" value="Lant_leader_dom"/>
</dbReference>
<dbReference type="RefSeq" id="WP_129251887.1">
    <property type="nucleotide sequence ID" value="NZ_SAXA01000001.1"/>
</dbReference>
<comment type="caution">
    <text evidence="1">The sequence shown here is derived from an EMBL/GenBank/DDBJ whole genome shotgun (WGS) entry which is preliminary data.</text>
</comment>
<accession>A0A4Q1JRA8</accession>
<reference evidence="1 2" key="1">
    <citation type="submission" date="2019-01" db="EMBL/GenBank/DDBJ databases">
        <title>Ancylomarina salipaludis sp. nov., isolated from a salt marsh.</title>
        <authorList>
            <person name="Yoon J.-H."/>
        </authorList>
    </citation>
    <scope>NUCLEOTIDE SEQUENCE [LARGE SCALE GENOMIC DNA]</scope>
    <source>
        <strain evidence="1 2">SHSM-M15</strain>
    </source>
</reference>
<evidence type="ECO:0000313" key="2">
    <source>
        <dbReference type="Proteomes" id="UP000289703"/>
    </source>
</evidence>
<organism evidence="1 2">
    <name type="scientific">Ancylomarina salipaludis</name>
    <dbReference type="NCBI Taxonomy" id="2501299"/>
    <lineage>
        <taxon>Bacteria</taxon>
        <taxon>Pseudomonadati</taxon>
        <taxon>Bacteroidota</taxon>
        <taxon>Bacteroidia</taxon>
        <taxon>Marinilabiliales</taxon>
        <taxon>Marinifilaceae</taxon>
        <taxon>Ancylomarina</taxon>
    </lineage>
</organism>